<evidence type="ECO:0000313" key="1">
    <source>
        <dbReference type="EMBL" id="SES18231.1"/>
    </source>
</evidence>
<organism evidence="1 2">
    <name type="scientific">Butyrivibrio fibrisolvens</name>
    <dbReference type="NCBI Taxonomy" id="831"/>
    <lineage>
        <taxon>Bacteria</taxon>
        <taxon>Bacillati</taxon>
        <taxon>Bacillota</taxon>
        <taxon>Clostridia</taxon>
        <taxon>Lachnospirales</taxon>
        <taxon>Lachnospiraceae</taxon>
        <taxon>Butyrivibrio</taxon>
    </lineage>
</organism>
<protein>
    <submittedName>
        <fullName evidence="1">Uncharacterized protein</fullName>
    </submittedName>
</protein>
<evidence type="ECO:0000313" key="2">
    <source>
        <dbReference type="Proteomes" id="UP000182584"/>
    </source>
</evidence>
<name>A0A1H9V9M4_BUTFI</name>
<gene>
    <name evidence="1" type="ORF">SAMN04487884_1226</name>
</gene>
<accession>A0A1H9V9M4</accession>
<proteinExistence type="predicted"/>
<dbReference type="EMBL" id="FOGJ01000022">
    <property type="protein sequence ID" value="SES18231.1"/>
    <property type="molecule type" value="Genomic_DNA"/>
</dbReference>
<dbReference type="Proteomes" id="UP000182584">
    <property type="component" value="Unassembled WGS sequence"/>
</dbReference>
<reference evidence="1 2" key="1">
    <citation type="submission" date="2016-10" db="EMBL/GenBank/DDBJ databases">
        <authorList>
            <person name="de Groot N.N."/>
        </authorList>
    </citation>
    <scope>NUCLEOTIDE SEQUENCE [LARGE SCALE GENOMIC DNA]</scope>
    <source>
        <strain evidence="1 2">AR40</strain>
    </source>
</reference>
<sequence length="40" mass="4494">MITACICSHFWHFQAIIGYGDEGSDLLYQSFSFGKGDPNH</sequence>
<dbReference type="AlphaFoldDB" id="A0A1H9V9M4"/>